<evidence type="ECO:0000313" key="2">
    <source>
        <dbReference type="Proteomes" id="UP000076727"/>
    </source>
</evidence>
<protein>
    <submittedName>
        <fullName evidence="1">Uncharacterized protein</fullName>
    </submittedName>
</protein>
<keyword evidence="2" id="KW-1185">Reference proteome</keyword>
<dbReference type="AlphaFoldDB" id="A0A165NPS8"/>
<organism evidence="1 2">
    <name type="scientific">Daedalea quercina L-15889</name>
    <dbReference type="NCBI Taxonomy" id="1314783"/>
    <lineage>
        <taxon>Eukaryota</taxon>
        <taxon>Fungi</taxon>
        <taxon>Dikarya</taxon>
        <taxon>Basidiomycota</taxon>
        <taxon>Agaricomycotina</taxon>
        <taxon>Agaricomycetes</taxon>
        <taxon>Polyporales</taxon>
        <taxon>Fomitopsis</taxon>
    </lineage>
</organism>
<name>A0A165NPS8_9APHY</name>
<gene>
    <name evidence="1" type="ORF">DAEQUDRAFT_673608</name>
</gene>
<dbReference type="PANTHER" id="PTHR39398:SF1">
    <property type="entry name" value="CSN8_PSMD8_EIF3K DOMAIN-CONTAINING PROTEIN"/>
    <property type="match status" value="1"/>
</dbReference>
<dbReference type="PANTHER" id="PTHR39398">
    <property type="entry name" value="YALI0F14311P"/>
    <property type="match status" value="1"/>
</dbReference>
<sequence length="351" mass="40147">MAYKPPHVRAHRVYQPGKRHMELMPSVSRSSGLDKDGHALKNRAVQEEYRAFIEEKVNEFWKHHPYDANESEADRRNRQEEQENILILFRKLREGLLATDRKDMFALEVYETSLHLAILFHSEKQTTSILSHLFPKLYLTSPGATDTIHTALSTALLSLLHHLVLGYPSQNRYHEHLHSLPRTLLPRDHPAHRWLGQLTRCLRVSNYARLQELTDHSAFEQFFLISISQQADRGAERPSNLALEAMCTLVKGILAKARATAWLIMRNAYREIHCASPPAGTQEVGRAELSPTSQWLARSLALRPLACGGIEVDDIVKVVDEWLSHKCADGEVRRKEGAQGRWIVCKVPVRM</sequence>
<dbReference type="EMBL" id="KV429078">
    <property type="protein sequence ID" value="KZT67225.1"/>
    <property type="molecule type" value="Genomic_DNA"/>
</dbReference>
<accession>A0A165NPS8</accession>
<dbReference type="STRING" id="1314783.A0A165NPS8"/>
<evidence type="ECO:0000313" key="1">
    <source>
        <dbReference type="EMBL" id="KZT67225.1"/>
    </source>
</evidence>
<dbReference type="Proteomes" id="UP000076727">
    <property type="component" value="Unassembled WGS sequence"/>
</dbReference>
<dbReference type="OrthoDB" id="2100128at2759"/>
<reference evidence="1 2" key="1">
    <citation type="journal article" date="2016" name="Mol. Biol. Evol.">
        <title>Comparative Genomics of Early-Diverging Mushroom-Forming Fungi Provides Insights into the Origins of Lignocellulose Decay Capabilities.</title>
        <authorList>
            <person name="Nagy L.G."/>
            <person name="Riley R."/>
            <person name="Tritt A."/>
            <person name="Adam C."/>
            <person name="Daum C."/>
            <person name="Floudas D."/>
            <person name="Sun H."/>
            <person name="Yadav J.S."/>
            <person name="Pangilinan J."/>
            <person name="Larsson K.H."/>
            <person name="Matsuura K."/>
            <person name="Barry K."/>
            <person name="Labutti K."/>
            <person name="Kuo R."/>
            <person name="Ohm R.A."/>
            <person name="Bhattacharya S.S."/>
            <person name="Shirouzu T."/>
            <person name="Yoshinaga Y."/>
            <person name="Martin F.M."/>
            <person name="Grigoriev I.V."/>
            <person name="Hibbett D.S."/>
        </authorList>
    </citation>
    <scope>NUCLEOTIDE SEQUENCE [LARGE SCALE GENOMIC DNA]</scope>
    <source>
        <strain evidence="1 2">L-15889</strain>
    </source>
</reference>
<proteinExistence type="predicted"/>